<keyword evidence="16 17" id="KW-0170">Cobalt</keyword>
<name>A0A3N5BZB2_9THEO</name>
<keyword evidence="10 17" id="KW-0479">Metal-binding</keyword>
<evidence type="ECO:0000256" key="7">
    <source>
        <dbReference type="ARBA" id="ARBA00017684"/>
    </source>
</evidence>
<dbReference type="GO" id="GO:0005737">
    <property type="term" value="C:cytoplasm"/>
    <property type="evidence" value="ECO:0007669"/>
    <property type="project" value="UniProtKB-SubCell"/>
</dbReference>
<evidence type="ECO:0000313" key="20">
    <source>
        <dbReference type="EMBL" id="RPF49211.1"/>
    </source>
</evidence>
<dbReference type="FunFam" id="3.40.50.1970:FF:000001">
    <property type="entry name" value="3-dehydroquinate synthase"/>
    <property type="match status" value="1"/>
</dbReference>
<comment type="function">
    <text evidence="17">Catalyzes the conversion of 3-deoxy-D-arabino-heptulosonate 7-phosphate (DAHP) to dehydroquinate (DHQ).</text>
</comment>
<evidence type="ECO:0000313" key="21">
    <source>
        <dbReference type="Proteomes" id="UP000282654"/>
    </source>
</evidence>
<evidence type="ECO:0000256" key="14">
    <source>
        <dbReference type="ARBA" id="ARBA00023141"/>
    </source>
</evidence>
<dbReference type="SUPFAM" id="SSF56796">
    <property type="entry name" value="Dehydroquinate synthase-like"/>
    <property type="match status" value="1"/>
</dbReference>
<evidence type="ECO:0000256" key="10">
    <source>
        <dbReference type="ARBA" id="ARBA00022723"/>
    </source>
</evidence>
<sequence>MREVSVSLGSRSYPIYVGPGILREVGDLARRHLSGERVLVVTNPTVASLYAAAVEESLAAVGFVVRRAEIPDGEEYKTLATVAALYDAALGAELERGDTVLALGGGVVGDIAGFLAATYMRGVAFVQVPTTLLAQVDSSVGGKVGVNHPWGKNLIGAFYQPRFVLADVRTLATLPLREVRAGLAEVIKYGVIHDAAFFAWLEANFEALLKLSDAAVEQAVATSCAIKAAVVSADETEKGLRAILNFGHTLGHALEAATRYERFVHGEAVAIGMVFAARLARRLGYFEPAGVERIAALVRRAGLPDAIPPDIAPEALLDAMRRDKKVAAGQLTFILPEAIGKVRIVRGVPADIVRSVLVEY</sequence>
<accession>A0A3N5BZB2</accession>
<evidence type="ECO:0000259" key="19">
    <source>
        <dbReference type="Pfam" id="PF24621"/>
    </source>
</evidence>
<evidence type="ECO:0000256" key="12">
    <source>
        <dbReference type="ARBA" id="ARBA00022833"/>
    </source>
</evidence>
<protein>
    <recommendedName>
        <fullName evidence="7 17">3-dehydroquinate synthase</fullName>
        <shortName evidence="17">DHQS</shortName>
        <ecNumber evidence="6 17">4.2.3.4</ecNumber>
    </recommendedName>
</protein>
<feature type="binding site" evidence="17">
    <location>
        <position position="143"/>
    </location>
    <ligand>
        <name>NAD(+)</name>
        <dbReference type="ChEBI" id="CHEBI:57540"/>
    </ligand>
</feature>
<evidence type="ECO:0000256" key="6">
    <source>
        <dbReference type="ARBA" id="ARBA00013031"/>
    </source>
</evidence>
<evidence type="ECO:0000256" key="8">
    <source>
        <dbReference type="ARBA" id="ARBA00022490"/>
    </source>
</evidence>
<dbReference type="PANTHER" id="PTHR43622">
    <property type="entry name" value="3-DEHYDROQUINATE SYNTHASE"/>
    <property type="match status" value="1"/>
</dbReference>
<comment type="pathway">
    <text evidence="4 17">Metabolic intermediate biosynthesis; chorismate biosynthesis; chorismate from D-erythrose 4-phosphate and phosphoenolpyruvate: step 2/7.</text>
</comment>
<evidence type="ECO:0000256" key="13">
    <source>
        <dbReference type="ARBA" id="ARBA00023027"/>
    </source>
</evidence>
<dbReference type="InterPro" id="IPR050071">
    <property type="entry name" value="Dehydroquinate_synthase"/>
</dbReference>
<reference evidence="20 21" key="1">
    <citation type="submission" date="2018-11" db="EMBL/GenBank/DDBJ databases">
        <title>Genomic Encyclopedia of Type Strains, Phase IV (KMG-IV): sequencing the most valuable type-strain genomes for metagenomic binning, comparative biology and taxonomic classification.</title>
        <authorList>
            <person name="Goeker M."/>
        </authorList>
    </citation>
    <scope>NUCLEOTIDE SEQUENCE [LARGE SCALE GENOMIC DNA]</scope>
    <source>
        <strain evidence="20 21">DSM 102936</strain>
    </source>
</reference>
<dbReference type="EMBL" id="RKRE01000001">
    <property type="protein sequence ID" value="RPF49211.1"/>
    <property type="molecule type" value="Genomic_DNA"/>
</dbReference>
<dbReference type="PIRSF" id="PIRSF001455">
    <property type="entry name" value="DHQ_synth"/>
    <property type="match status" value="1"/>
</dbReference>
<dbReference type="InterPro" id="IPR056179">
    <property type="entry name" value="DHQS_C"/>
</dbReference>
<dbReference type="NCBIfam" id="TIGR01357">
    <property type="entry name" value="aroB"/>
    <property type="match status" value="1"/>
</dbReference>
<evidence type="ECO:0000259" key="18">
    <source>
        <dbReference type="Pfam" id="PF01761"/>
    </source>
</evidence>
<dbReference type="HAMAP" id="MF_00110">
    <property type="entry name" value="DHQ_synthase"/>
    <property type="match status" value="1"/>
</dbReference>
<dbReference type="RefSeq" id="WP_123926242.1">
    <property type="nucleotide sequence ID" value="NZ_RKRE01000001.1"/>
</dbReference>
<keyword evidence="12 17" id="KW-0862">Zinc</keyword>
<evidence type="ECO:0000256" key="1">
    <source>
        <dbReference type="ARBA" id="ARBA00001393"/>
    </source>
</evidence>
<dbReference type="Gene3D" id="1.20.1090.10">
    <property type="entry name" value="Dehydroquinate synthase-like - alpha domain"/>
    <property type="match status" value="1"/>
</dbReference>
<gene>
    <name evidence="17" type="primary">aroB</name>
    <name evidence="20" type="ORF">EDD75_0015</name>
</gene>
<dbReference type="EC" id="4.2.3.4" evidence="6 17"/>
<dbReference type="GO" id="GO:0009073">
    <property type="term" value="P:aromatic amino acid family biosynthetic process"/>
    <property type="evidence" value="ECO:0007669"/>
    <property type="project" value="UniProtKB-KW"/>
</dbReference>
<keyword evidence="11 17" id="KW-0547">Nucleotide-binding</keyword>
<dbReference type="Gene3D" id="3.40.50.1970">
    <property type="match status" value="1"/>
</dbReference>
<dbReference type="UniPathway" id="UPA00053">
    <property type="reaction ID" value="UER00085"/>
</dbReference>
<dbReference type="GO" id="GO:0046872">
    <property type="term" value="F:metal ion binding"/>
    <property type="evidence" value="ECO:0007669"/>
    <property type="project" value="UniProtKB-KW"/>
</dbReference>
<evidence type="ECO:0000256" key="3">
    <source>
        <dbReference type="ARBA" id="ARBA00004496"/>
    </source>
</evidence>
<keyword evidence="9 17" id="KW-0028">Amino-acid biosynthesis</keyword>
<comment type="catalytic activity">
    <reaction evidence="1 17">
        <text>7-phospho-2-dehydro-3-deoxy-D-arabino-heptonate = 3-dehydroquinate + phosphate</text>
        <dbReference type="Rhea" id="RHEA:21968"/>
        <dbReference type="ChEBI" id="CHEBI:32364"/>
        <dbReference type="ChEBI" id="CHEBI:43474"/>
        <dbReference type="ChEBI" id="CHEBI:58394"/>
        <dbReference type="EC" id="4.2.3.4"/>
    </reaction>
</comment>
<feature type="binding site" evidence="17">
    <location>
        <begin position="170"/>
        <end position="173"/>
    </location>
    <ligand>
        <name>NAD(+)</name>
        <dbReference type="ChEBI" id="CHEBI:57540"/>
    </ligand>
</feature>
<organism evidence="20 21">
    <name type="scientific">Thermodesulfitimonas autotrophica</name>
    <dbReference type="NCBI Taxonomy" id="1894989"/>
    <lineage>
        <taxon>Bacteria</taxon>
        <taxon>Bacillati</taxon>
        <taxon>Bacillota</taxon>
        <taxon>Clostridia</taxon>
        <taxon>Thermoanaerobacterales</taxon>
        <taxon>Thermoanaerobacteraceae</taxon>
        <taxon>Thermodesulfitimonas</taxon>
    </lineage>
</organism>
<dbReference type="InterPro" id="IPR030960">
    <property type="entry name" value="DHQS/DOIS_N"/>
</dbReference>
<dbReference type="InterPro" id="IPR030963">
    <property type="entry name" value="DHQ_synth_fam"/>
</dbReference>
<keyword evidence="13 17" id="KW-0520">NAD</keyword>
<comment type="cofactor">
    <cofactor evidence="17">
        <name>Co(2+)</name>
        <dbReference type="ChEBI" id="CHEBI:48828"/>
    </cofactor>
    <cofactor evidence="17">
        <name>Zn(2+)</name>
        <dbReference type="ChEBI" id="CHEBI:29105"/>
    </cofactor>
    <text evidence="17">Binds 1 divalent metal cation per subunit. Can use either Co(2+) or Zn(2+).</text>
</comment>
<dbReference type="GO" id="GO:0008652">
    <property type="term" value="P:amino acid biosynthetic process"/>
    <property type="evidence" value="ECO:0007669"/>
    <property type="project" value="UniProtKB-KW"/>
</dbReference>
<dbReference type="Pfam" id="PF24621">
    <property type="entry name" value="DHQS_C"/>
    <property type="match status" value="1"/>
</dbReference>
<dbReference type="CDD" id="cd08195">
    <property type="entry name" value="DHQS"/>
    <property type="match status" value="1"/>
</dbReference>
<keyword evidence="15 17" id="KW-0456">Lyase</keyword>
<dbReference type="Pfam" id="PF01761">
    <property type="entry name" value="DHQ_synthase"/>
    <property type="match status" value="1"/>
</dbReference>
<keyword evidence="8 17" id="KW-0963">Cytoplasm</keyword>
<dbReference type="InterPro" id="IPR016037">
    <property type="entry name" value="DHQ_synth_AroB"/>
</dbReference>
<evidence type="ECO:0000256" key="11">
    <source>
        <dbReference type="ARBA" id="ARBA00022741"/>
    </source>
</evidence>
<comment type="similarity">
    <text evidence="5 17">Belongs to the sugar phosphate cyclases superfamily. Dehydroquinate synthase family.</text>
</comment>
<dbReference type="Proteomes" id="UP000282654">
    <property type="component" value="Unassembled WGS sequence"/>
</dbReference>
<evidence type="ECO:0000256" key="17">
    <source>
        <dbReference type="HAMAP-Rule" id="MF_00110"/>
    </source>
</evidence>
<feature type="domain" description="3-dehydroquinate synthase C-terminal" evidence="19">
    <location>
        <begin position="182"/>
        <end position="326"/>
    </location>
</feature>
<comment type="caution">
    <text evidence="20">The sequence shown here is derived from an EMBL/GenBank/DDBJ whole genome shotgun (WGS) entry which is preliminary data.</text>
</comment>
<feature type="binding site" evidence="17">
    <location>
        <position position="152"/>
    </location>
    <ligand>
        <name>NAD(+)</name>
        <dbReference type="ChEBI" id="CHEBI:57540"/>
    </ligand>
</feature>
<evidence type="ECO:0000256" key="15">
    <source>
        <dbReference type="ARBA" id="ARBA00023239"/>
    </source>
</evidence>
<feature type="binding site" evidence="17">
    <location>
        <position position="265"/>
    </location>
    <ligand>
        <name>Zn(2+)</name>
        <dbReference type="ChEBI" id="CHEBI:29105"/>
    </ligand>
</feature>
<keyword evidence="14 17" id="KW-0057">Aromatic amino acid biosynthesis</keyword>
<keyword evidence="21" id="KW-1185">Reference proteome</keyword>
<comment type="cofactor">
    <cofactor evidence="2 17">
        <name>NAD(+)</name>
        <dbReference type="ChEBI" id="CHEBI:57540"/>
    </cofactor>
</comment>
<evidence type="ECO:0000256" key="16">
    <source>
        <dbReference type="ARBA" id="ARBA00023285"/>
    </source>
</evidence>
<dbReference type="GO" id="GO:0009423">
    <property type="term" value="P:chorismate biosynthetic process"/>
    <property type="evidence" value="ECO:0007669"/>
    <property type="project" value="UniProtKB-UniRule"/>
</dbReference>
<feature type="binding site" evidence="17">
    <location>
        <begin position="106"/>
        <end position="110"/>
    </location>
    <ligand>
        <name>NAD(+)</name>
        <dbReference type="ChEBI" id="CHEBI:57540"/>
    </ligand>
</feature>
<proteinExistence type="inferred from homology"/>
<feature type="binding site" evidence="17">
    <location>
        <begin position="130"/>
        <end position="131"/>
    </location>
    <ligand>
        <name>NAD(+)</name>
        <dbReference type="ChEBI" id="CHEBI:57540"/>
    </ligand>
</feature>
<evidence type="ECO:0000256" key="9">
    <source>
        <dbReference type="ARBA" id="ARBA00022605"/>
    </source>
</evidence>
<evidence type="ECO:0000256" key="2">
    <source>
        <dbReference type="ARBA" id="ARBA00001911"/>
    </source>
</evidence>
<evidence type="ECO:0000256" key="4">
    <source>
        <dbReference type="ARBA" id="ARBA00004661"/>
    </source>
</evidence>
<feature type="binding site" evidence="17">
    <location>
        <begin position="72"/>
        <end position="77"/>
    </location>
    <ligand>
        <name>NAD(+)</name>
        <dbReference type="ChEBI" id="CHEBI:57540"/>
    </ligand>
</feature>
<dbReference type="GO" id="GO:0000166">
    <property type="term" value="F:nucleotide binding"/>
    <property type="evidence" value="ECO:0007669"/>
    <property type="project" value="UniProtKB-KW"/>
</dbReference>
<dbReference type="PANTHER" id="PTHR43622:SF7">
    <property type="entry name" value="3-DEHYDROQUINATE SYNTHASE, CHLOROPLASTIC"/>
    <property type="match status" value="1"/>
</dbReference>
<dbReference type="GO" id="GO:0003856">
    <property type="term" value="F:3-dehydroquinate synthase activity"/>
    <property type="evidence" value="ECO:0007669"/>
    <property type="project" value="UniProtKB-UniRule"/>
</dbReference>
<feature type="binding site" evidence="17">
    <location>
        <position position="185"/>
    </location>
    <ligand>
        <name>Zn(2+)</name>
        <dbReference type="ChEBI" id="CHEBI:29105"/>
    </ligand>
</feature>
<comment type="subcellular location">
    <subcellularLocation>
        <location evidence="3 17">Cytoplasm</location>
    </subcellularLocation>
</comment>
<dbReference type="AlphaFoldDB" id="A0A3N5BZB2"/>
<feature type="binding site" evidence="17">
    <location>
        <position position="248"/>
    </location>
    <ligand>
        <name>Zn(2+)</name>
        <dbReference type="ChEBI" id="CHEBI:29105"/>
    </ligand>
</feature>
<evidence type="ECO:0000256" key="5">
    <source>
        <dbReference type="ARBA" id="ARBA00005412"/>
    </source>
</evidence>
<dbReference type="OrthoDB" id="9806583at2"/>
<feature type="domain" description="3-dehydroquinate synthase N-terminal" evidence="18">
    <location>
        <begin position="69"/>
        <end position="180"/>
    </location>
</feature>